<dbReference type="Pfam" id="PF12796">
    <property type="entry name" value="Ank_2"/>
    <property type="match status" value="2"/>
</dbReference>
<keyword evidence="2 3" id="KW-0040">ANK repeat</keyword>
<evidence type="ECO:0000256" key="2">
    <source>
        <dbReference type="ARBA" id="ARBA00023043"/>
    </source>
</evidence>
<proteinExistence type="predicted"/>
<name>A0AA37WKB7_9ALTE</name>
<dbReference type="InterPro" id="IPR002110">
    <property type="entry name" value="Ankyrin_rpt"/>
</dbReference>
<feature type="repeat" description="ANK" evidence="3">
    <location>
        <begin position="55"/>
        <end position="87"/>
    </location>
</feature>
<feature type="repeat" description="ANK" evidence="3">
    <location>
        <begin position="123"/>
        <end position="155"/>
    </location>
</feature>
<keyword evidence="1" id="KW-0677">Repeat</keyword>
<evidence type="ECO:0000256" key="3">
    <source>
        <dbReference type="PROSITE-ProRule" id="PRU00023"/>
    </source>
</evidence>
<evidence type="ECO:0000313" key="6">
    <source>
        <dbReference type="Proteomes" id="UP001156601"/>
    </source>
</evidence>
<dbReference type="PANTHER" id="PTHR24198">
    <property type="entry name" value="ANKYRIN REPEAT AND PROTEIN KINASE DOMAIN-CONTAINING PROTEIN"/>
    <property type="match status" value="1"/>
</dbReference>
<reference evidence="5" key="1">
    <citation type="journal article" date="2014" name="Int. J. Syst. Evol. Microbiol.">
        <title>Complete genome sequence of Corynebacterium casei LMG S-19264T (=DSM 44701T), isolated from a smear-ripened cheese.</title>
        <authorList>
            <consortium name="US DOE Joint Genome Institute (JGI-PGF)"/>
            <person name="Walter F."/>
            <person name="Albersmeier A."/>
            <person name="Kalinowski J."/>
            <person name="Ruckert C."/>
        </authorList>
    </citation>
    <scope>NUCLEOTIDE SEQUENCE</scope>
    <source>
        <strain evidence="5">NBRC 110023</strain>
    </source>
</reference>
<dbReference type="SMART" id="SM00248">
    <property type="entry name" value="ANK"/>
    <property type="match status" value="5"/>
</dbReference>
<dbReference type="PROSITE" id="PS50297">
    <property type="entry name" value="ANK_REP_REGION"/>
    <property type="match status" value="4"/>
</dbReference>
<dbReference type="AlphaFoldDB" id="A0AA37WKB7"/>
<feature type="chain" id="PRO_5041309797" evidence="4">
    <location>
        <begin position="19"/>
        <end position="262"/>
    </location>
</feature>
<evidence type="ECO:0000256" key="1">
    <source>
        <dbReference type="ARBA" id="ARBA00022737"/>
    </source>
</evidence>
<dbReference type="Proteomes" id="UP001156601">
    <property type="component" value="Unassembled WGS sequence"/>
</dbReference>
<keyword evidence="6" id="KW-1185">Reference proteome</keyword>
<dbReference type="InterPro" id="IPR036770">
    <property type="entry name" value="Ankyrin_rpt-contain_sf"/>
</dbReference>
<dbReference type="PANTHER" id="PTHR24198:SF165">
    <property type="entry name" value="ANKYRIN REPEAT-CONTAINING PROTEIN-RELATED"/>
    <property type="match status" value="1"/>
</dbReference>
<gene>
    <name evidence="5" type="ORF">GCM10007852_22070</name>
</gene>
<organism evidence="5 6">
    <name type="scientific">Agaribacter marinus</name>
    <dbReference type="NCBI Taxonomy" id="1431249"/>
    <lineage>
        <taxon>Bacteria</taxon>
        <taxon>Pseudomonadati</taxon>
        <taxon>Pseudomonadota</taxon>
        <taxon>Gammaproteobacteria</taxon>
        <taxon>Alteromonadales</taxon>
        <taxon>Alteromonadaceae</taxon>
        <taxon>Agaribacter</taxon>
    </lineage>
</organism>
<dbReference type="SUPFAM" id="SSF48403">
    <property type="entry name" value="Ankyrin repeat"/>
    <property type="match status" value="1"/>
</dbReference>
<feature type="repeat" description="ANK" evidence="3">
    <location>
        <begin position="20"/>
        <end position="52"/>
    </location>
</feature>
<reference evidence="5" key="2">
    <citation type="submission" date="2023-01" db="EMBL/GenBank/DDBJ databases">
        <title>Draft genome sequence of Agaribacter marinus strain NBRC 110023.</title>
        <authorList>
            <person name="Sun Q."/>
            <person name="Mori K."/>
        </authorList>
    </citation>
    <scope>NUCLEOTIDE SEQUENCE</scope>
    <source>
        <strain evidence="5">NBRC 110023</strain>
    </source>
</reference>
<dbReference type="EMBL" id="BSOT01000006">
    <property type="protein sequence ID" value="GLR71299.1"/>
    <property type="molecule type" value="Genomic_DNA"/>
</dbReference>
<evidence type="ECO:0000256" key="4">
    <source>
        <dbReference type="SAM" id="SignalP"/>
    </source>
</evidence>
<protein>
    <submittedName>
        <fullName evidence="5">Uncharacterized protein</fullName>
    </submittedName>
</protein>
<accession>A0AA37WKB7</accession>
<evidence type="ECO:0000313" key="5">
    <source>
        <dbReference type="EMBL" id="GLR71299.1"/>
    </source>
</evidence>
<dbReference type="Gene3D" id="1.25.40.20">
    <property type="entry name" value="Ankyrin repeat-containing domain"/>
    <property type="match status" value="1"/>
</dbReference>
<feature type="signal peptide" evidence="4">
    <location>
        <begin position="1"/>
        <end position="18"/>
    </location>
</feature>
<sequence length="262" mass="28604">MKLFSFVMVLFLSHSTVAVEFSTPLHSAVSEGNLKKVVELLDLGINVEEPTKNKRKDTPLQYAVEWGHTDIIETLLKYGANPNMLNGIGYAPIHYATTREYPDLKVLKLLMSYGGDANATATNGTTLLLSAIQNENVNAISYLLKKGADPNTKGPHAPLICDAVMTENIEIISLMAKHGANINHARCRLMIFGAKEPEYGSPMHLEKCNSKLLKKLVSQGADATIKSSKGRTVTQLAEAVEDGWDNGKDCSSAIRYLSIVKT</sequence>
<keyword evidence="4" id="KW-0732">Signal</keyword>
<dbReference type="PROSITE" id="PS50088">
    <property type="entry name" value="ANK_REPEAT"/>
    <property type="match status" value="4"/>
</dbReference>
<feature type="repeat" description="ANK" evidence="3">
    <location>
        <begin position="88"/>
        <end position="122"/>
    </location>
</feature>
<dbReference type="RefSeq" id="WP_284217660.1">
    <property type="nucleotide sequence ID" value="NZ_BSOT01000006.1"/>
</dbReference>
<comment type="caution">
    <text evidence="5">The sequence shown here is derived from an EMBL/GenBank/DDBJ whole genome shotgun (WGS) entry which is preliminary data.</text>
</comment>